<evidence type="ECO:0000256" key="3">
    <source>
        <dbReference type="ARBA" id="ARBA00022729"/>
    </source>
</evidence>
<evidence type="ECO:0000256" key="4">
    <source>
        <dbReference type="SAM" id="MobiDB-lite"/>
    </source>
</evidence>
<dbReference type="PROSITE" id="PS51318">
    <property type="entry name" value="TAT"/>
    <property type="match status" value="1"/>
</dbReference>
<dbReference type="GO" id="GO:0043190">
    <property type="term" value="C:ATP-binding cassette (ABC) transporter complex"/>
    <property type="evidence" value="ECO:0007669"/>
    <property type="project" value="InterPro"/>
</dbReference>
<evidence type="ECO:0000256" key="2">
    <source>
        <dbReference type="ARBA" id="ARBA00005695"/>
    </source>
</evidence>
<dbReference type="InterPro" id="IPR006311">
    <property type="entry name" value="TAT_signal"/>
</dbReference>
<comment type="subcellular location">
    <subcellularLocation>
        <location evidence="1">Periplasm</location>
    </subcellularLocation>
</comment>
<dbReference type="Gene3D" id="3.40.190.10">
    <property type="entry name" value="Periplasmic binding protein-like II"/>
    <property type="match status" value="1"/>
</dbReference>
<dbReference type="InterPro" id="IPR039424">
    <property type="entry name" value="SBP_5"/>
</dbReference>
<dbReference type="PROSITE" id="PS01040">
    <property type="entry name" value="SBP_BACTERIAL_5"/>
    <property type="match status" value="1"/>
</dbReference>
<keyword evidence="7" id="KW-1185">Reference proteome</keyword>
<evidence type="ECO:0000256" key="1">
    <source>
        <dbReference type="ARBA" id="ARBA00004418"/>
    </source>
</evidence>
<proteinExistence type="inferred from homology"/>
<dbReference type="CDD" id="cd00995">
    <property type="entry name" value="PBP2_NikA_DppA_OppA_like"/>
    <property type="match status" value="1"/>
</dbReference>
<sequence length="564" mass="61779">MGRGSDAAGDRRLPRRSRRDLPAGNPDGRANERGARRLTTRTLEEGLMNEHKLSRRTALKLGAGAAALAGLPWMNSAALAADELRAGIAGFNVINTLDPARASLVPEFYVIYGAFNGLLKFNEKMEIVPDLAESYATVDPTTVEFKLRKGVKFHDGNEMTAEDVKFSIERVMDEKLASPNRGKVTAIASVTAVDPYTVRITTKTPYAPLLNYLTNTRTGTQIVSKKAVEAAGEGFGRKPVGTGAFMVKDWKSNESVDMVAFDDYFGGKPKIRSVKIPIIAEESSGMTAILGGQVDLTSTAPFADVPALEKRTSEVKVLKQPGLNTRYFALNVTKAPFDDVHFRRAVSMAFDRNVLVKAAIFGEGVAIPGVLPPSLWPEGKGFHSDYTSFNPQKAKQELAKSKYGPGTEATVIVWGSNWWRRTGEIMVGMVNQTLGTKFQLQAMEFNAAFAKAKAGDYQALVFGWLGLVDPDEYLGEILGSTGFRNIQGYSSPKMDDLLEKARAEMDPAKRRQIYREADLLAVEDMPVLPCFCSNVHNLLRPNVQGFNQLPYSNFADQFAHMTVG</sequence>
<dbReference type="Pfam" id="PF00496">
    <property type="entry name" value="SBP_bac_5"/>
    <property type="match status" value="1"/>
</dbReference>
<comment type="similarity">
    <text evidence="2">Belongs to the bacterial solute-binding protein 5 family.</text>
</comment>
<feature type="region of interest" description="Disordered" evidence="4">
    <location>
        <begin position="1"/>
        <end position="37"/>
    </location>
</feature>
<keyword evidence="3" id="KW-0732">Signal</keyword>
<accession>A0A2T1HNG9</accession>
<gene>
    <name evidence="6" type="ORF">SLNSH_20345</name>
</gene>
<dbReference type="GO" id="GO:0030288">
    <property type="term" value="C:outer membrane-bounded periplasmic space"/>
    <property type="evidence" value="ECO:0007669"/>
    <property type="project" value="UniProtKB-ARBA"/>
</dbReference>
<dbReference type="InterPro" id="IPR030678">
    <property type="entry name" value="Peptide/Ni-bd"/>
</dbReference>
<dbReference type="GO" id="GO:1904680">
    <property type="term" value="F:peptide transmembrane transporter activity"/>
    <property type="evidence" value="ECO:0007669"/>
    <property type="project" value="TreeGrafter"/>
</dbReference>
<dbReference type="SUPFAM" id="SSF53850">
    <property type="entry name" value="Periplasmic binding protein-like II"/>
    <property type="match status" value="1"/>
</dbReference>
<dbReference type="InterPro" id="IPR023765">
    <property type="entry name" value="SBP_5_CS"/>
</dbReference>
<dbReference type="AlphaFoldDB" id="A0A2T1HNG9"/>
<dbReference type="GO" id="GO:0015833">
    <property type="term" value="P:peptide transport"/>
    <property type="evidence" value="ECO:0007669"/>
    <property type="project" value="TreeGrafter"/>
</dbReference>
<dbReference type="PIRSF" id="PIRSF002741">
    <property type="entry name" value="MppA"/>
    <property type="match status" value="1"/>
</dbReference>
<evidence type="ECO:0000313" key="7">
    <source>
        <dbReference type="Proteomes" id="UP000239772"/>
    </source>
</evidence>
<dbReference type="EMBL" id="PVZS01000030">
    <property type="protein sequence ID" value="PSC03188.1"/>
    <property type="molecule type" value="Genomic_DNA"/>
</dbReference>
<comment type="caution">
    <text evidence="6">The sequence shown here is derived from an EMBL/GenBank/DDBJ whole genome shotgun (WGS) entry which is preliminary data.</text>
</comment>
<name>A0A2T1HNG9_9HYPH</name>
<dbReference type="InterPro" id="IPR000914">
    <property type="entry name" value="SBP_5_dom"/>
</dbReference>
<feature type="domain" description="Solute-binding protein family 5" evidence="5">
    <location>
        <begin position="126"/>
        <end position="483"/>
    </location>
</feature>
<protein>
    <recommendedName>
        <fullName evidence="5">Solute-binding protein family 5 domain-containing protein</fullName>
    </recommendedName>
</protein>
<organism evidence="6 7">
    <name type="scientific">Alsobacter soli</name>
    <dbReference type="NCBI Taxonomy" id="2109933"/>
    <lineage>
        <taxon>Bacteria</taxon>
        <taxon>Pseudomonadati</taxon>
        <taxon>Pseudomonadota</taxon>
        <taxon>Alphaproteobacteria</taxon>
        <taxon>Hyphomicrobiales</taxon>
        <taxon>Alsobacteraceae</taxon>
        <taxon>Alsobacter</taxon>
    </lineage>
</organism>
<dbReference type="Gene3D" id="3.90.76.10">
    <property type="entry name" value="Dipeptide-binding Protein, Domain 1"/>
    <property type="match status" value="1"/>
</dbReference>
<evidence type="ECO:0000313" key="6">
    <source>
        <dbReference type="EMBL" id="PSC03188.1"/>
    </source>
</evidence>
<reference evidence="7" key="1">
    <citation type="submission" date="2018-03" db="EMBL/GenBank/DDBJ databases">
        <authorList>
            <person name="Sun L."/>
            <person name="Liu H."/>
            <person name="Chen W."/>
            <person name="Huang K."/>
            <person name="Liu W."/>
            <person name="Gao X."/>
        </authorList>
    </citation>
    <scope>NUCLEOTIDE SEQUENCE [LARGE SCALE GENOMIC DNA]</scope>
    <source>
        <strain evidence="7">SH9</strain>
    </source>
</reference>
<dbReference type="Proteomes" id="UP000239772">
    <property type="component" value="Unassembled WGS sequence"/>
</dbReference>
<dbReference type="PANTHER" id="PTHR30290">
    <property type="entry name" value="PERIPLASMIC BINDING COMPONENT OF ABC TRANSPORTER"/>
    <property type="match status" value="1"/>
</dbReference>
<dbReference type="Gene3D" id="3.10.105.10">
    <property type="entry name" value="Dipeptide-binding Protein, Domain 3"/>
    <property type="match status" value="1"/>
</dbReference>
<evidence type="ECO:0000259" key="5">
    <source>
        <dbReference type="Pfam" id="PF00496"/>
    </source>
</evidence>